<name>A0AAE1G046_PETCI</name>
<protein>
    <submittedName>
        <fullName evidence="2">Uncharacterized protein</fullName>
    </submittedName>
</protein>
<evidence type="ECO:0000313" key="2">
    <source>
        <dbReference type="EMBL" id="KAK3883784.1"/>
    </source>
</evidence>
<reference evidence="2" key="1">
    <citation type="submission" date="2023-10" db="EMBL/GenBank/DDBJ databases">
        <title>Genome assemblies of two species of porcelain crab, Petrolisthes cinctipes and Petrolisthes manimaculis (Anomura: Porcellanidae).</title>
        <authorList>
            <person name="Angst P."/>
        </authorList>
    </citation>
    <scope>NUCLEOTIDE SEQUENCE</scope>
    <source>
        <strain evidence="2">PB745_01</strain>
        <tissue evidence="2">Gill</tissue>
    </source>
</reference>
<keyword evidence="1" id="KW-0812">Transmembrane</keyword>
<gene>
    <name evidence="2" type="ORF">Pcinc_011909</name>
</gene>
<comment type="caution">
    <text evidence="2">The sequence shown here is derived from an EMBL/GenBank/DDBJ whole genome shotgun (WGS) entry which is preliminary data.</text>
</comment>
<keyword evidence="3" id="KW-1185">Reference proteome</keyword>
<dbReference type="EMBL" id="JAWQEG010000955">
    <property type="protein sequence ID" value="KAK3883784.1"/>
    <property type="molecule type" value="Genomic_DNA"/>
</dbReference>
<keyword evidence="1" id="KW-0472">Membrane</keyword>
<evidence type="ECO:0000256" key="1">
    <source>
        <dbReference type="SAM" id="Phobius"/>
    </source>
</evidence>
<proteinExistence type="predicted"/>
<evidence type="ECO:0000313" key="3">
    <source>
        <dbReference type="Proteomes" id="UP001286313"/>
    </source>
</evidence>
<sequence length="123" mass="14683">MRQGNYICKASLTDEQAIAKLHDDFKEYEENEKIRYSVFHLRSQIMKMPKTKTPDPTTVQVQLLWYLRSGFFEILHCAGVRGLRLWHLDDLRAKMEDRVSNLFILLVFFEVIMQLCYCLFICE</sequence>
<feature type="transmembrane region" description="Helical" evidence="1">
    <location>
        <begin position="102"/>
        <end position="122"/>
    </location>
</feature>
<dbReference type="AlphaFoldDB" id="A0AAE1G046"/>
<dbReference type="Proteomes" id="UP001286313">
    <property type="component" value="Unassembled WGS sequence"/>
</dbReference>
<organism evidence="2 3">
    <name type="scientific">Petrolisthes cinctipes</name>
    <name type="common">Flat porcelain crab</name>
    <dbReference type="NCBI Taxonomy" id="88211"/>
    <lineage>
        <taxon>Eukaryota</taxon>
        <taxon>Metazoa</taxon>
        <taxon>Ecdysozoa</taxon>
        <taxon>Arthropoda</taxon>
        <taxon>Crustacea</taxon>
        <taxon>Multicrustacea</taxon>
        <taxon>Malacostraca</taxon>
        <taxon>Eumalacostraca</taxon>
        <taxon>Eucarida</taxon>
        <taxon>Decapoda</taxon>
        <taxon>Pleocyemata</taxon>
        <taxon>Anomura</taxon>
        <taxon>Galatheoidea</taxon>
        <taxon>Porcellanidae</taxon>
        <taxon>Petrolisthes</taxon>
    </lineage>
</organism>
<keyword evidence="1" id="KW-1133">Transmembrane helix</keyword>
<accession>A0AAE1G046</accession>